<feature type="compositionally biased region" description="Polar residues" evidence="6">
    <location>
        <begin position="1211"/>
        <end position="1237"/>
    </location>
</feature>
<feature type="region of interest" description="Disordered" evidence="6">
    <location>
        <begin position="178"/>
        <end position="199"/>
    </location>
</feature>
<keyword evidence="2" id="KW-0805">Transcription regulation</keyword>
<feature type="domain" description="TF-B3" evidence="7">
    <location>
        <begin position="569"/>
        <end position="666"/>
    </location>
</feature>
<feature type="region of interest" description="Disordered" evidence="6">
    <location>
        <begin position="1208"/>
        <end position="1237"/>
    </location>
</feature>
<dbReference type="InterPro" id="IPR015300">
    <property type="entry name" value="DNA-bd_pseudobarrel_sf"/>
</dbReference>
<keyword evidence="4" id="KW-0804">Transcription</keyword>
<protein>
    <recommendedName>
        <fullName evidence="7">TF-B3 domain-containing protein</fullName>
    </recommendedName>
</protein>
<accession>A0ABQ8DKA7</accession>
<feature type="domain" description="TF-B3" evidence="7">
    <location>
        <begin position="1345"/>
        <end position="1422"/>
    </location>
</feature>
<dbReference type="Gene3D" id="2.40.330.10">
    <property type="entry name" value="DNA-binding pseudobarrel domain"/>
    <property type="match status" value="11"/>
</dbReference>
<keyword evidence="9" id="KW-1185">Reference proteome</keyword>
<feature type="compositionally biased region" description="Basic and acidic residues" evidence="6">
    <location>
        <begin position="182"/>
        <end position="199"/>
    </location>
</feature>
<dbReference type="EMBL" id="JAGKQM010000004">
    <property type="protein sequence ID" value="KAH0929777.1"/>
    <property type="molecule type" value="Genomic_DNA"/>
</dbReference>
<name>A0ABQ8DKA7_BRANA</name>
<feature type="domain" description="TF-B3" evidence="7">
    <location>
        <begin position="313"/>
        <end position="406"/>
    </location>
</feature>
<feature type="domain" description="TF-B3" evidence="7">
    <location>
        <begin position="820"/>
        <end position="914"/>
    </location>
</feature>
<comment type="caution">
    <text evidence="8">The sequence shown here is derived from an EMBL/GenBank/DDBJ whole genome shotgun (WGS) entry which is preliminary data.</text>
</comment>
<evidence type="ECO:0000313" key="8">
    <source>
        <dbReference type="EMBL" id="KAH0929777.1"/>
    </source>
</evidence>
<feature type="domain" description="TF-B3" evidence="7">
    <location>
        <begin position="956"/>
        <end position="1053"/>
    </location>
</feature>
<dbReference type="InterPro" id="IPR003340">
    <property type="entry name" value="B3_DNA-bd"/>
</dbReference>
<dbReference type="PROSITE" id="PS50863">
    <property type="entry name" value="B3"/>
    <property type="match status" value="11"/>
</dbReference>
<dbReference type="CDD" id="cd10017">
    <property type="entry name" value="B3_DNA"/>
    <property type="match status" value="11"/>
</dbReference>
<feature type="domain" description="TF-B3" evidence="7">
    <location>
        <begin position="719"/>
        <end position="817"/>
    </location>
</feature>
<keyword evidence="3" id="KW-0238">DNA-binding</keyword>
<feature type="domain" description="TF-B3" evidence="7">
    <location>
        <begin position="210"/>
        <end position="304"/>
    </location>
</feature>
<feature type="domain" description="TF-B3" evidence="7">
    <location>
        <begin position="83"/>
        <end position="179"/>
    </location>
</feature>
<proteinExistence type="predicted"/>
<evidence type="ECO:0000256" key="6">
    <source>
        <dbReference type="SAM" id="MobiDB-lite"/>
    </source>
</evidence>
<feature type="compositionally biased region" description="Acidic residues" evidence="6">
    <location>
        <begin position="1055"/>
        <end position="1066"/>
    </location>
</feature>
<dbReference type="Proteomes" id="UP000824890">
    <property type="component" value="Unassembled WGS sequence"/>
</dbReference>
<feature type="region of interest" description="Disordered" evidence="6">
    <location>
        <begin position="1049"/>
        <end position="1072"/>
    </location>
</feature>
<evidence type="ECO:0000256" key="5">
    <source>
        <dbReference type="ARBA" id="ARBA00023242"/>
    </source>
</evidence>
<keyword evidence="5" id="KW-0539">Nucleus</keyword>
<dbReference type="PANTHER" id="PTHR31674:SF55">
    <property type="entry name" value="TF-B3 DOMAIN-CONTAINING PROTEIN"/>
    <property type="match status" value="1"/>
</dbReference>
<comment type="subcellular location">
    <subcellularLocation>
        <location evidence="1">Nucleus</location>
    </subcellularLocation>
</comment>
<dbReference type="SUPFAM" id="SSF101936">
    <property type="entry name" value="DNA-binding pseudobarrel domain"/>
    <property type="match status" value="11"/>
</dbReference>
<feature type="domain" description="TF-B3" evidence="7">
    <location>
        <begin position="1093"/>
        <end position="1190"/>
    </location>
</feature>
<feature type="compositionally biased region" description="Basic residues" evidence="6">
    <location>
        <begin position="1274"/>
        <end position="1288"/>
    </location>
</feature>
<feature type="region of interest" description="Disordered" evidence="6">
    <location>
        <begin position="1268"/>
        <end position="1295"/>
    </location>
</feature>
<dbReference type="InterPro" id="IPR039218">
    <property type="entry name" value="REM_fam"/>
</dbReference>
<evidence type="ECO:0000256" key="3">
    <source>
        <dbReference type="ARBA" id="ARBA00023125"/>
    </source>
</evidence>
<reference evidence="8 9" key="1">
    <citation type="submission" date="2021-05" db="EMBL/GenBank/DDBJ databases">
        <title>Genome Assembly of Synthetic Allotetraploid Brassica napus Reveals Homoeologous Exchanges between Subgenomes.</title>
        <authorList>
            <person name="Davis J.T."/>
        </authorList>
    </citation>
    <scope>NUCLEOTIDE SEQUENCE [LARGE SCALE GENOMIC DNA]</scope>
    <source>
        <strain evidence="9">cv. Da-Ae</strain>
        <tissue evidence="8">Seedling</tissue>
    </source>
</reference>
<evidence type="ECO:0000256" key="1">
    <source>
        <dbReference type="ARBA" id="ARBA00004123"/>
    </source>
</evidence>
<evidence type="ECO:0000259" key="7">
    <source>
        <dbReference type="PROSITE" id="PS50863"/>
    </source>
</evidence>
<evidence type="ECO:0000313" key="9">
    <source>
        <dbReference type="Proteomes" id="UP000824890"/>
    </source>
</evidence>
<evidence type="ECO:0000256" key="2">
    <source>
        <dbReference type="ARBA" id="ARBA00023015"/>
    </source>
</evidence>
<feature type="non-terminal residue" evidence="8">
    <location>
        <position position="1"/>
    </location>
</feature>
<evidence type="ECO:0000256" key="4">
    <source>
        <dbReference type="ARBA" id="ARBA00023163"/>
    </source>
</evidence>
<feature type="domain" description="TF-B3" evidence="7">
    <location>
        <begin position="445"/>
        <end position="541"/>
    </location>
</feature>
<feature type="region of interest" description="Disordered" evidence="6">
    <location>
        <begin position="57"/>
        <end position="81"/>
    </location>
</feature>
<feature type="domain" description="TF-B3" evidence="7">
    <location>
        <begin position="1494"/>
        <end position="1589"/>
    </location>
</feature>
<dbReference type="PANTHER" id="PTHR31674">
    <property type="entry name" value="B3 DOMAIN-CONTAINING PROTEIN REM-LIKE 3-RELATED"/>
    <property type="match status" value="1"/>
</dbReference>
<dbReference type="SMART" id="SM01019">
    <property type="entry name" value="B3"/>
    <property type="match status" value="11"/>
</dbReference>
<dbReference type="Pfam" id="PF02362">
    <property type="entry name" value="B3"/>
    <property type="match status" value="11"/>
</dbReference>
<feature type="region of interest" description="Disordered" evidence="6">
    <location>
        <begin position="683"/>
        <end position="709"/>
    </location>
</feature>
<sequence>NLLGKKKAKMNISETKVKTEVDSSSSDHPCPLALVTASNVRKDTQCLRQDLCPTVSIHDGTQGDNNKKKRRGRPPTSPSQKQFMKLKLAHDSLIKYRQYLSVPFMRANGMTKPGLITLVGKDGAKWKVNLYEEKSGSSLCLGKGWKDFAKANGLKTGEYFTLESAWKNEIPMLSLVNTESASDGKERGESSKAMEKERSTDTSSIVQNRVVTLALETKDVKACTLHLPSEFVTAIGIKKLGTITLLGKDGMEWCGCLLSRDGTVAVGVGWRNFCEANGVKLGDSFSLVFINEEEDTGPNSRDSELLKFMRMVNKGFFKPLLPGFHSHLTIPVAFFLKYIEGTNEHHTAKLRSDASMITWQVKIEDGKKLTEGWKEFALAHDLRIGDILIFRQEKDMAFHVTLLGPSDCEIQYESCSEEENNLGKIPKKMNSKREAESSSSLDPSCFKTNIWPSSLRYDTLNLPKSFVRANGLETSCGGEIVLMNEKGRPWTLVLKQKLSGTTYIRRGWRRFCIANRLKTGGVYTFKLIQSGRTPVLLLSSKESESESEERNFEKIQRKKAESSSLDPSCFVANISRATLRYDTLGLPMKFSRENGLEARCGEIVLMNEKGRTWKLNLKRKRSCGTMYITQGWRSFRSANGLRAGSSSTFKLIKRGGTLALRLSSKETEEEEEDCSLKAIEVESLSTEPESDEESSQDDEKIKKHRSTWKASSSQSQNRFVTLTLRPFNLEKYSLFLPLRFTRWHGINEETKMRLLDKKGVMWSTDLRAGKINNDKIRLVGGWQEFFKANCVKTGESIMLKLIWEGDKRCVLKFCSKNMANQHFFKPLLPGFHSHLKIPVAFFSKHIEGRNEHKNTAKLRSDTSEITWKVKIEDGLRLTDGWKEFALAHDLRVGDIVIFRQEKDMAFHVTLFGPSCCEIQYGACLDDKNKLVKIQSKKKVKKNTKREVETCTLDPSCYVVNVTPSSLRYDMLYIPKSFARANGLETRSGEIVLMNEKGTSWTLILKRKNSCGTMYITRGWRRFCRVNGLRAGSFFTFKLIQRGGTLVLRKSPSSTESEDSSEGDEIEPLSTESKSFKKTSSMWKASSSPFQNLFVTLTLKPYEVEKSTLYLPVQFTRRHSINEETRMTLLDKNGVKWSTDLRSEKRSDKIRLVGGCKEFFKANCVEMGESIIVKLIWDGDTSCVLKFCSKKPPPDTLTDVLQRITGDGITSCLPSTPNHPSTESIDQSRSHPRNTNTPTMLVLTDLRPSKSFKSTWEKQSHRQCEVLETFTPGTKSRRPPPKKTARPHRQSQSSTKQKIMRMANKHFFQPLLPGFHTHLVHSFSLSLSSFSRHVSLSLIWYLLQKIPVAFFSKHMEGRNDHKNTAKLRSEASEMTWKVNIEDGRRLTEGWKEFALAHDLRVGDIVIFRQEKDMSFHVTLLGPSCCEIQYGSCIDQDNNLEKIQKKNPKREEAESSCFVANVTPSNLRYDRLESDEDSNHISSLERIEREDKKGGFVTLTVKPSDFKNSRLYLPMAFTKDSGINAKTKLALLDKNGVKWSTDLRSECNGKRIRMIGGWKKFFKANFLKIGEPIMFKLIWDGNTSCVLKLCS</sequence>
<gene>
    <name evidence="8" type="ORF">HID58_015504</name>
</gene>
<organism evidence="8 9">
    <name type="scientific">Brassica napus</name>
    <name type="common">Rape</name>
    <dbReference type="NCBI Taxonomy" id="3708"/>
    <lineage>
        <taxon>Eukaryota</taxon>
        <taxon>Viridiplantae</taxon>
        <taxon>Streptophyta</taxon>
        <taxon>Embryophyta</taxon>
        <taxon>Tracheophyta</taxon>
        <taxon>Spermatophyta</taxon>
        <taxon>Magnoliopsida</taxon>
        <taxon>eudicotyledons</taxon>
        <taxon>Gunneridae</taxon>
        <taxon>Pentapetalae</taxon>
        <taxon>rosids</taxon>
        <taxon>malvids</taxon>
        <taxon>Brassicales</taxon>
        <taxon>Brassicaceae</taxon>
        <taxon>Brassiceae</taxon>
        <taxon>Brassica</taxon>
    </lineage>
</organism>